<reference evidence="2 3" key="1">
    <citation type="journal article" date="2010" name="Stand. Genomic Sci.">
        <title>Complete genome sequence of Meiothermus silvanus type strain (VI-R2).</title>
        <authorList>
            <person name="Sikorski J."/>
            <person name="Tindall B.J."/>
            <person name="Lowry S."/>
            <person name="Lucas S."/>
            <person name="Nolan M."/>
            <person name="Copeland A."/>
            <person name="Glavina Del Rio T."/>
            <person name="Tice H."/>
            <person name="Cheng J.F."/>
            <person name="Han C."/>
            <person name="Pitluck S."/>
            <person name="Liolios K."/>
            <person name="Ivanova N."/>
            <person name="Mavromatis K."/>
            <person name="Mikhailova N."/>
            <person name="Pati A."/>
            <person name="Goodwin L."/>
            <person name="Chen A."/>
            <person name="Palaniappan K."/>
            <person name="Land M."/>
            <person name="Hauser L."/>
            <person name="Chang Y.J."/>
            <person name="Jeffries C.D."/>
            <person name="Rohde M."/>
            <person name="Goker M."/>
            <person name="Woyke T."/>
            <person name="Bristow J."/>
            <person name="Eisen J.A."/>
            <person name="Markowitz V."/>
            <person name="Hugenholtz P."/>
            <person name="Kyrpides N.C."/>
            <person name="Klenk H.P."/>
            <person name="Lapidus A."/>
        </authorList>
    </citation>
    <scope>NUCLEOTIDE SEQUENCE [LARGE SCALE GENOMIC DNA]</scope>
    <source>
        <strain evidence="3">ATCC 700542 / DSM 9946 / VI-R2</strain>
    </source>
</reference>
<feature type="chain" id="PRO_5003093268" evidence="1">
    <location>
        <begin position="18"/>
        <end position="122"/>
    </location>
</feature>
<gene>
    <name evidence="2" type="ordered locus">Mesil_2610</name>
</gene>
<dbReference type="eggNOG" id="ENOG5034BB0">
    <property type="taxonomic scope" value="Bacteria"/>
</dbReference>
<name>D7BBJ7_ALLS1</name>
<dbReference type="Proteomes" id="UP000001916">
    <property type="component" value="Chromosome"/>
</dbReference>
<evidence type="ECO:0000313" key="2">
    <source>
        <dbReference type="EMBL" id="ADH64459.1"/>
    </source>
</evidence>
<evidence type="ECO:0000313" key="3">
    <source>
        <dbReference type="Proteomes" id="UP000001916"/>
    </source>
</evidence>
<dbReference type="OrthoDB" id="32748at2"/>
<evidence type="ECO:0000256" key="1">
    <source>
        <dbReference type="SAM" id="SignalP"/>
    </source>
</evidence>
<accession>D7BBJ7</accession>
<sequence length="122" mass="13878">MWVGLAATLLWSSLALAQIRVDVQLPVPVIVVTSELRVSLVPNVVVVEQVREPQGIVVVYRSSQPSNAFAYHDRDLQSRGWKRVKYQAKGGRYHAEYRRGRAKAKLEVRDRKGQVEVRVREG</sequence>
<organism evidence="2 3">
    <name type="scientific">Allomeiothermus silvanus (strain ATCC 700542 / DSM 9946 / NBRC 106475 / NCIMB 13440 / VI-R2)</name>
    <name type="common">Thermus silvanus</name>
    <dbReference type="NCBI Taxonomy" id="526227"/>
    <lineage>
        <taxon>Bacteria</taxon>
        <taxon>Thermotogati</taxon>
        <taxon>Deinococcota</taxon>
        <taxon>Deinococci</taxon>
        <taxon>Thermales</taxon>
        <taxon>Thermaceae</taxon>
        <taxon>Allomeiothermus</taxon>
    </lineage>
</organism>
<feature type="signal peptide" evidence="1">
    <location>
        <begin position="1"/>
        <end position="17"/>
    </location>
</feature>
<dbReference type="KEGG" id="msv:Mesil_2610"/>
<dbReference type="AlphaFoldDB" id="D7BBJ7"/>
<keyword evidence="3" id="KW-1185">Reference proteome</keyword>
<dbReference type="HOGENOM" id="CLU_164703_0_0_0"/>
<dbReference type="STRING" id="526227.Mesil_2610"/>
<proteinExistence type="predicted"/>
<dbReference type="EMBL" id="CP002042">
    <property type="protein sequence ID" value="ADH64459.1"/>
    <property type="molecule type" value="Genomic_DNA"/>
</dbReference>
<protein>
    <submittedName>
        <fullName evidence="2">Uncharacterized protein</fullName>
    </submittedName>
</protein>
<keyword evidence="1" id="KW-0732">Signal</keyword>